<dbReference type="PATRIC" id="fig|1177755.3.peg.2727"/>
<dbReference type="GO" id="GO:0016791">
    <property type="term" value="F:phosphatase activity"/>
    <property type="evidence" value="ECO:0007669"/>
    <property type="project" value="TreeGrafter"/>
</dbReference>
<dbReference type="InterPro" id="IPR055214">
    <property type="entry name" value="PTP-NADK"/>
</dbReference>
<sequence length="197" mass="21815">MEQAKKSTSEFRLRVRRLSIAGLVLIGLLGAYAGMLELSGNFRGVVPGEFYRSGQPTPDDIARYQRSHGIKTIINLRGKNVGRSWYDAEVEASKKLGIEHLDFRMSSKRELTQEQAATLIAMMEKAPKPLLIHCYSGADRSGLAAALYIAAVAKQGEIRAEAQLTPVFGHWPIPFLASYAMDETFEALEPWLGFPDS</sequence>
<dbReference type="AlphaFoldDB" id="A0A1E2RVM5"/>
<accession>A0A1E2RVM5</accession>
<dbReference type="PROSITE" id="PS00383">
    <property type="entry name" value="TYR_PHOSPHATASE_1"/>
    <property type="match status" value="1"/>
</dbReference>
<dbReference type="Pfam" id="PF22741">
    <property type="entry name" value="PTP-NADK"/>
    <property type="match status" value="1"/>
</dbReference>
<dbReference type="RefSeq" id="WP_069095881.1">
    <property type="nucleotide sequence ID" value="NZ_MASI01000008.1"/>
</dbReference>
<proteinExistence type="inferred from homology"/>
<dbReference type="PANTHER" id="PTHR31126:SF1">
    <property type="entry name" value="TYROSINE SPECIFIC PROTEIN PHOSPHATASES DOMAIN-CONTAINING PROTEIN"/>
    <property type="match status" value="1"/>
</dbReference>
<dbReference type="Gene3D" id="3.90.190.10">
    <property type="entry name" value="Protein tyrosine phosphatase superfamily"/>
    <property type="match status" value="1"/>
</dbReference>
<evidence type="ECO:0000313" key="4">
    <source>
        <dbReference type="Proteomes" id="UP000095087"/>
    </source>
</evidence>
<dbReference type="SUPFAM" id="SSF52799">
    <property type="entry name" value="(Phosphotyrosine protein) phosphatases II"/>
    <property type="match status" value="1"/>
</dbReference>
<feature type="domain" description="DSP-PTPase phosphatase fused to NAD+ Kinase" evidence="2">
    <location>
        <begin position="49"/>
        <end position="156"/>
    </location>
</feature>
<dbReference type="OrthoDB" id="9814896at2"/>
<comment type="similarity">
    <text evidence="1">Belongs to the protein-tyrosine phosphatase family.</text>
</comment>
<keyword evidence="4" id="KW-1185">Reference proteome</keyword>
<name>A0A1E2RVM5_9HYPH</name>
<dbReference type="Proteomes" id="UP000095087">
    <property type="component" value="Unassembled WGS sequence"/>
</dbReference>
<dbReference type="EMBL" id="MASI01000008">
    <property type="protein sequence ID" value="ODA66306.1"/>
    <property type="molecule type" value="Genomic_DNA"/>
</dbReference>
<evidence type="ECO:0000259" key="2">
    <source>
        <dbReference type="Pfam" id="PF22741"/>
    </source>
</evidence>
<evidence type="ECO:0000313" key="3">
    <source>
        <dbReference type="EMBL" id="ODA66306.1"/>
    </source>
</evidence>
<protein>
    <recommendedName>
        <fullName evidence="2">DSP-PTPase phosphatase fused to NAD+ Kinase domain-containing protein</fullName>
    </recommendedName>
</protein>
<gene>
    <name evidence="3" type="ORF">A7A08_02704</name>
</gene>
<dbReference type="InterPro" id="IPR016130">
    <property type="entry name" value="Tyr_Pase_AS"/>
</dbReference>
<reference evidence="3 4" key="1">
    <citation type="submission" date="2016-07" db="EMBL/GenBank/DDBJ databases">
        <title>Draft genome sequence of Methyloligella halotolerans C2T (VKM B-2706T=CCUG 61687T=DSM 25045T), a halotolerant polyhydroxybutyrate accumulating methylotroph.</title>
        <authorList>
            <person name="Vasilenko O.V."/>
            <person name="Doronina N.V."/>
            <person name="Poroshina M.N."/>
            <person name="Tarlachkov S.V."/>
            <person name="Trotsenko Y.A."/>
        </authorList>
    </citation>
    <scope>NUCLEOTIDE SEQUENCE [LARGE SCALE GENOMIC DNA]</scope>
    <source>
        <strain evidence="3 4">VKM B-2706</strain>
    </source>
</reference>
<dbReference type="PANTHER" id="PTHR31126">
    <property type="entry name" value="TYROSINE-PROTEIN PHOSPHATASE"/>
    <property type="match status" value="1"/>
</dbReference>
<dbReference type="STRING" id="1177755.A7A08_02704"/>
<organism evidence="3 4">
    <name type="scientific">Methyloligella halotolerans</name>
    <dbReference type="NCBI Taxonomy" id="1177755"/>
    <lineage>
        <taxon>Bacteria</taxon>
        <taxon>Pseudomonadati</taxon>
        <taxon>Pseudomonadota</taxon>
        <taxon>Alphaproteobacteria</taxon>
        <taxon>Hyphomicrobiales</taxon>
        <taxon>Hyphomicrobiaceae</taxon>
        <taxon>Methyloligella</taxon>
    </lineage>
</organism>
<comment type="caution">
    <text evidence="3">The sequence shown here is derived from an EMBL/GenBank/DDBJ whole genome shotgun (WGS) entry which is preliminary data.</text>
</comment>
<dbReference type="InterPro" id="IPR029021">
    <property type="entry name" value="Prot-tyrosine_phosphatase-like"/>
</dbReference>
<evidence type="ECO:0000256" key="1">
    <source>
        <dbReference type="ARBA" id="ARBA00009580"/>
    </source>
</evidence>